<feature type="compositionally biased region" description="Basic and acidic residues" evidence="1">
    <location>
        <begin position="15"/>
        <end position="26"/>
    </location>
</feature>
<feature type="domain" description="Chromo" evidence="2">
    <location>
        <begin position="24"/>
        <end position="92"/>
    </location>
</feature>
<evidence type="ECO:0000313" key="4">
    <source>
        <dbReference type="Proteomes" id="UP000631114"/>
    </source>
</evidence>
<dbReference type="Proteomes" id="UP000631114">
    <property type="component" value="Unassembled WGS sequence"/>
</dbReference>
<feature type="compositionally biased region" description="Basic and acidic residues" evidence="1">
    <location>
        <begin position="85"/>
        <end position="100"/>
    </location>
</feature>
<dbReference type="SUPFAM" id="SSF54160">
    <property type="entry name" value="Chromo domain-like"/>
    <property type="match status" value="1"/>
</dbReference>
<dbReference type="InterPro" id="IPR053820">
    <property type="entry name" value="MSL3_chromo-like"/>
</dbReference>
<sequence length="146" mass="16878">MGSSNRDNESDTDFNEPKTDQESDFIEGEKVLAYHGPCIYKAKVQKVELSREEGKYYVHYLGWNKSWDEWVEIDRLLKFTEENIEKQETQNKKQGGDKNPKSGGRSTQSKPKSSTEARAEKEDLKNYGTTNFAFSMKFGVYLPLVF</sequence>
<proteinExistence type="predicted"/>
<dbReference type="GO" id="GO:0006325">
    <property type="term" value="P:chromatin organization"/>
    <property type="evidence" value="ECO:0007669"/>
    <property type="project" value="InterPro"/>
</dbReference>
<gene>
    <name evidence="3" type="ORF">IFM89_005071</name>
</gene>
<feature type="region of interest" description="Disordered" evidence="1">
    <location>
        <begin position="85"/>
        <end position="122"/>
    </location>
</feature>
<dbReference type="PANTHER" id="PTHR10880:SF15">
    <property type="entry name" value="MSL COMPLEX SUBUNIT 3"/>
    <property type="match status" value="1"/>
</dbReference>
<evidence type="ECO:0000313" key="3">
    <source>
        <dbReference type="EMBL" id="KAF9600247.1"/>
    </source>
</evidence>
<dbReference type="EMBL" id="JADFTS010000006">
    <property type="protein sequence ID" value="KAF9600247.1"/>
    <property type="molecule type" value="Genomic_DNA"/>
</dbReference>
<evidence type="ECO:0000259" key="2">
    <source>
        <dbReference type="SMART" id="SM00298"/>
    </source>
</evidence>
<organism evidence="3 4">
    <name type="scientific">Coptis chinensis</name>
    <dbReference type="NCBI Taxonomy" id="261450"/>
    <lineage>
        <taxon>Eukaryota</taxon>
        <taxon>Viridiplantae</taxon>
        <taxon>Streptophyta</taxon>
        <taxon>Embryophyta</taxon>
        <taxon>Tracheophyta</taxon>
        <taxon>Spermatophyta</taxon>
        <taxon>Magnoliopsida</taxon>
        <taxon>Ranunculales</taxon>
        <taxon>Ranunculaceae</taxon>
        <taxon>Coptidoideae</taxon>
        <taxon>Coptis</taxon>
    </lineage>
</organism>
<reference evidence="3 4" key="1">
    <citation type="submission" date="2020-10" db="EMBL/GenBank/DDBJ databases">
        <title>The Coptis chinensis genome and diversification of protoberbering-type alkaloids.</title>
        <authorList>
            <person name="Wang B."/>
            <person name="Shu S."/>
            <person name="Song C."/>
            <person name="Liu Y."/>
        </authorList>
    </citation>
    <scope>NUCLEOTIDE SEQUENCE [LARGE SCALE GENOMIC DNA]</scope>
    <source>
        <strain evidence="3">HL-2020</strain>
        <tissue evidence="3">Leaf</tissue>
    </source>
</reference>
<dbReference type="InterPro" id="IPR008676">
    <property type="entry name" value="MRG"/>
</dbReference>
<dbReference type="InterPro" id="IPR016197">
    <property type="entry name" value="Chromo-like_dom_sf"/>
</dbReference>
<dbReference type="AlphaFoldDB" id="A0A835LPP2"/>
<protein>
    <recommendedName>
        <fullName evidence="2">Chromo domain-containing protein</fullName>
    </recommendedName>
</protein>
<dbReference type="PANTHER" id="PTHR10880">
    <property type="entry name" value="MORTALITY FACTOR 4-LIKE PROTEIN"/>
    <property type="match status" value="1"/>
</dbReference>
<dbReference type="InterPro" id="IPR000953">
    <property type="entry name" value="Chromo/chromo_shadow_dom"/>
</dbReference>
<keyword evidence="4" id="KW-1185">Reference proteome</keyword>
<name>A0A835LPP2_9MAGN</name>
<dbReference type="GO" id="GO:0005634">
    <property type="term" value="C:nucleus"/>
    <property type="evidence" value="ECO:0007669"/>
    <property type="project" value="InterPro"/>
</dbReference>
<dbReference type="GO" id="GO:0006355">
    <property type="term" value="P:regulation of DNA-templated transcription"/>
    <property type="evidence" value="ECO:0007669"/>
    <property type="project" value="InterPro"/>
</dbReference>
<dbReference type="OrthoDB" id="124855at2759"/>
<accession>A0A835LPP2</accession>
<feature type="compositionally biased region" description="Basic and acidic residues" evidence="1">
    <location>
        <begin position="113"/>
        <end position="122"/>
    </location>
</feature>
<dbReference type="GO" id="GO:0000123">
    <property type="term" value="C:histone acetyltransferase complex"/>
    <property type="evidence" value="ECO:0007669"/>
    <property type="project" value="TreeGrafter"/>
</dbReference>
<dbReference type="Pfam" id="PF22732">
    <property type="entry name" value="MSL3_chromo-like"/>
    <property type="match status" value="1"/>
</dbReference>
<feature type="region of interest" description="Disordered" evidence="1">
    <location>
        <begin position="1"/>
        <end position="26"/>
    </location>
</feature>
<evidence type="ECO:0000256" key="1">
    <source>
        <dbReference type="SAM" id="MobiDB-lite"/>
    </source>
</evidence>
<comment type="caution">
    <text evidence="3">The sequence shown here is derived from an EMBL/GenBank/DDBJ whole genome shotgun (WGS) entry which is preliminary data.</text>
</comment>
<dbReference type="SMART" id="SM00298">
    <property type="entry name" value="CHROMO"/>
    <property type="match status" value="1"/>
</dbReference>
<dbReference type="CDD" id="cd18983">
    <property type="entry name" value="CBD_MSL3_like"/>
    <property type="match status" value="1"/>
</dbReference>
<dbReference type="Gene3D" id="2.30.30.140">
    <property type="match status" value="1"/>
</dbReference>